<evidence type="ECO:0000256" key="1">
    <source>
        <dbReference type="ARBA" id="ARBA00023125"/>
    </source>
</evidence>
<dbReference type="AlphaFoldDB" id="A0AAW3WX82"/>
<dbReference type="PROSITE" id="PS51755">
    <property type="entry name" value="OMPR_PHOB"/>
    <property type="match status" value="1"/>
</dbReference>
<dbReference type="Proteomes" id="UP000659084">
    <property type="component" value="Unassembled WGS sequence"/>
</dbReference>
<proteinExistence type="predicted"/>
<feature type="domain" description="OmpR/PhoB-type" evidence="3">
    <location>
        <begin position="18"/>
        <end position="129"/>
    </location>
</feature>
<dbReference type="GO" id="GO:0003677">
    <property type="term" value="F:DNA binding"/>
    <property type="evidence" value="ECO:0007669"/>
    <property type="project" value="UniProtKB-UniRule"/>
</dbReference>
<dbReference type="InterPro" id="IPR036388">
    <property type="entry name" value="WH-like_DNA-bd_sf"/>
</dbReference>
<feature type="DNA-binding region" description="OmpR/PhoB-type" evidence="2">
    <location>
        <begin position="18"/>
        <end position="129"/>
    </location>
</feature>
<dbReference type="RefSeq" id="WP_094983162.1">
    <property type="nucleotide sequence ID" value="NZ_JACBIV010000068.1"/>
</dbReference>
<accession>A0AAW3WX82</accession>
<protein>
    <submittedName>
        <fullName evidence="4">Helix-turn-helix domain-containing protein</fullName>
    </submittedName>
</protein>
<dbReference type="GO" id="GO:0000160">
    <property type="term" value="P:phosphorelay signal transduction system"/>
    <property type="evidence" value="ECO:0007669"/>
    <property type="project" value="InterPro"/>
</dbReference>
<dbReference type="Pfam" id="PF00486">
    <property type="entry name" value="Trans_reg_C"/>
    <property type="match status" value="1"/>
</dbReference>
<evidence type="ECO:0000313" key="4">
    <source>
        <dbReference type="EMBL" id="MBC3215945.1"/>
    </source>
</evidence>
<reference evidence="4" key="1">
    <citation type="submission" date="2020-08" db="EMBL/GenBank/DDBJ databases">
        <title>Food and environmental bacterial isolates.</title>
        <authorList>
            <person name="Richter L."/>
            <person name="Du Plessis E.M."/>
            <person name="Duvenage S."/>
            <person name="Allam M."/>
            <person name="Korsten L."/>
        </authorList>
    </citation>
    <scope>NUCLEOTIDE SEQUENCE</scope>
    <source>
        <strain evidence="4">UPMP2127</strain>
    </source>
</reference>
<comment type="caution">
    <text evidence="4">The sequence shown here is derived from an EMBL/GenBank/DDBJ whole genome shotgun (WGS) entry which is preliminary data.</text>
</comment>
<keyword evidence="1 2" id="KW-0238">DNA-binding</keyword>
<dbReference type="InterPro" id="IPR016032">
    <property type="entry name" value="Sig_transdc_resp-reg_C-effctor"/>
</dbReference>
<dbReference type="SUPFAM" id="SSF46894">
    <property type="entry name" value="C-terminal effector domain of the bipartite response regulators"/>
    <property type="match status" value="1"/>
</dbReference>
<dbReference type="SMART" id="SM00862">
    <property type="entry name" value="Trans_reg_C"/>
    <property type="match status" value="1"/>
</dbReference>
<evidence type="ECO:0000256" key="2">
    <source>
        <dbReference type="PROSITE-ProRule" id="PRU01091"/>
    </source>
</evidence>
<dbReference type="GO" id="GO:0006355">
    <property type="term" value="P:regulation of DNA-templated transcription"/>
    <property type="evidence" value="ECO:0007669"/>
    <property type="project" value="InterPro"/>
</dbReference>
<evidence type="ECO:0000259" key="3">
    <source>
        <dbReference type="PROSITE" id="PS51755"/>
    </source>
</evidence>
<dbReference type="Gene3D" id="1.10.10.10">
    <property type="entry name" value="Winged helix-like DNA-binding domain superfamily/Winged helix DNA-binding domain"/>
    <property type="match status" value="1"/>
</dbReference>
<evidence type="ECO:0000313" key="5">
    <source>
        <dbReference type="Proteomes" id="UP000659084"/>
    </source>
</evidence>
<gene>
    <name evidence="4" type="ORF">H8J20_27935</name>
</gene>
<organism evidence="4 5">
    <name type="scientific">Serratia fonticola</name>
    <dbReference type="NCBI Taxonomy" id="47917"/>
    <lineage>
        <taxon>Bacteria</taxon>
        <taxon>Pseudomonadati</taxon>
        <taxon>Pseudomonadota</taxon>
        <taxon>Gammaproteobacteria</taxon>
        <taxon>Enterobacterales</taxon>
        <taxon>Yersiniaceae</taxon>
        <taxon>Serratia</taxon>
    </lineage>
</organism>
<name>A0AAW3WX82_SERFO</name>
<dbReference type="EMBL" id="JACNYO010000075">
    <property type="protein sequence ID" value="MBC3215945.1"/>
    <property type="molecule type" value="Genomic_DNA"/>
</dbReference>
<sequence>MKYNSEVINHVYMDNRLYGFLLNDNVLFNIATRRLVHYADEISEHNMSFKTVSLSETQSRLLTCLLTNRSSAVIYKDDILTSVWDEFSLSSSNQRLWQTVNELRRKLSFIGLPDDFITNVHGMGYTVNNSKVGSLHIT</sequence>
<dbReference type="InterPro" id="IPR001867">
    <property type="entry name" value="OmpR/PhoB-type_DNA-bd"/>
</dbReference>